<reference evidence="1" key="1">
    <citation type="submission" date="2014-01" db="EMBL/GenBank/DDBJ databases">
        <authorList>
            <person name="Brown-Elliot B."/>
            <person name="Wallace R."/>
            <person name="Lenaerts A."/>
            <person name="Ordway D."/>
            <person name="DeGroote M.A."/>
            <person name="Parker T."/>
            <person name="Sizemore C."/>
            <person name="Tallon L.J."/>
            <person name="Sadzewicz L.K."/>
            <person name="Sengamalay N."/>
            <person name="Fraser C.M."/>
            <person name="Hine E."/>
            <person name="Shefchek K.A."/>
            <person name="Das S.P."/>
            <person name="Tettelin H."/>
        </authorList>
    </citation>
    <scope>NUCLEOTIDE SEQUENCE [LARGE SCALE GENOMIC DNA]</scope>
    <source>
        <strain evidence="1">4042</strain>
    </source>
</reference>
<accession>X8EYB1</accession>
<organism evidence="1">
    <name type="scientific">Mycobacterium xenopi 4042</name>
    <dbReference type="NCBI Taxonomy" id="1299334"/>
    <lineage>
        <taxon>Bacteria</taxon>
        <taxon>Bacillati</taxon>
        <taxon>Actinomycetota</taxon>
        <taxon>Actinomycetes</taxon>
        <taxon>Mycobacteriales</taxon>
        <taxon>Mycobacteriaceae</taxon>
        <taxon>Mycobacterium</taxon>
    </lineage>
</organism>
<comment type="caution">
    <text evidence="1">The sequence shown here is derived from an EMBL/GenBank/DDBJ whole genome shotgun (WGS) entry which is preliminary data.</text>
</comment>
<sequence>MAGPDQLAAGRDAVRHVLVAEEVLGYIVDIVAATRGSPACA</sequence>
<dbReference type="AlphaFoldDB" id="X8EYB1"/>
<proteinExistence type="predicted"/>
<name>X8EYB1_MYCXE</name>
<gene>
    <name evidence="1" type="ORF">I553_3798</name>
</gene>
<dbReference type="PATRIC" id="fig|1299334.3.peg.29"/>
<protein>
    <submittedName>
        <fullName evidence="1">Methanol dehydrogenase transcriptional regulatory MoxR2 domain protein</fullName>
    </submittedName>
</protein>
<dbReference type="EMBL" id="JAOB01000002">
    <property type="protein sequence ID" value="EUA85003.1"/>
    <property type="molecule type" value="Genomic_DNA"/>
</dbReference>
<evidence type="ECO:0000313" key="1">
    <source>
        <dbReference type="EMBL" id="EUA85003.1"/>
    </source>
</evidence>